<dbReference type="Proteomes" id="UP000319263">
    <property type="component" value="Chromosome"/>
</dbReference>
<evidence type="ECO:0000313" key="2">
    <source>
        <dbReference type="Proteomes" id="UP000319263"/>
    </source>
</evidence>
<sequence length="129" mass="13749">MSNQAISQGTALPVATHSDAWPVEVIGLGESPRERKDKATPAGEVTYSSGCILRRRQKDGSVRVDKSASINVINPAATYELGVVYLARGRVYVMPYESNGRMALSITVEGLFPAEQASAPARPSKTEAA</sequence>
<dbReference type="AlphaFoldDB" id="A0A516PUD3"/>
<accession>A0A516PUD3</accession>
<name>A0A516PUD3_9ACTN</name>
<proteinExistence type="predicted"/>
<gene>
    <name evidence="1" type="ORF">FOE78_01685</name>
</gene>
<keyword evidence="2" id="KW-1185">Reference proteome</keyword>
<reference evidence="1 2" key="1">
    <citation type="submission" date="2019-07" db="EMBL/GenBank/DDBJ databases">
        <title>Microlunatus dokdonensis sp. nov. isolated from the rhizospheric soil of the wild plant Elymus tsukushiensis.</title>
        <authorList>
            <person name="Ghim S.-Y."/>
            <person name="Hwang Y.-J."/>
            <person name="Son J.-S."/>
            <person name="Shin J.-H."/>
        </authorList>
    </citation>
    <scope>NUCLEOTIDE SEQUENCE [LARGE SCALE GENOMIC DNA]</scope>
    <source>
        <strain evidence="1 2">KUDC0627</strain>
    </source>
</reference>
<dbReference type="RefSeq" id="WP_143984787.1">
    <property type="nucleotide sequence ID" value="NZ_CP041692.1"/>
</dbReference>
<evidence type="ECO:0000313" key="1">
    <source>
        <dbReference type="EMBL" id="QDP94798.1"/>
    </source>
</evidence>
<organism evidence="1 2">
    <name type="scientific">Microlunatus elymi</name>
    <dbReference type="NCBI Taxonomy" id="2596828"/>
    <lineage>
        <taxon>Bacteria</taxon>
        <taxon>Bacillati</taxon>
        <taxon>Actinomycetota</taxon>
        <taxon>Actinomycetes</taxon>
        <taxon>Propionibacteriales</taxon>
        <taxon>Propionibacteriaceae</taxon>
        <taxon>Microlunatus</taxon>
    </lineage>
</organism>
<protein>
    <submittedName>
        <fullName evidence="1">Uncharacterized protein</fullName>
    </submittedName>
</protein>
<dbReference type="KEGG" id="mik:FOE78_01685"/>
<dbReference type="OrthoDB" id="5149731at2"/>
<dbReference type="EMBL" id="CP041692">
    <property type="protein sequence ID" value="QDP94798.1"/>
    <property type="molecule type" value="Genomic_DNA"/>
</dbReference>